<keyword evidence="2" id="KW-1185">Reference proteome</keyword>
<gene>
    <name evidence="1" type="ORF">DFH08DRAFT_811156</name>
</gene>
<accession>A0AAD6ZWB8</accession>
<dbReference type="EMBL" id="JARIHO010000024">
    <property type="protein sequence ID" value="KAJ7342813.1"/>
    <property type="molecule type" value="Genomic_DNA"/>
</dbReference>
<dbReference type="AlphaFoldDB" id="A0AAD6ZWB8"/>
<dbReference type="Proteomes" id="UP001218218">
    <property type="component" value="Unassembled WGS sequence"/>
</dbReference>
<evidence type="ECO:0000313" key="1">
    <source>
        <dbReference type="EMBL" id="KAJ7342813.1"/>
    </source>
</evidence>
<comment type="caution">
    <text evidence="1">The sequence shown here is derived from an EMBL/GenBank/DDBJ whole genome shotgun (WGS) entry which is preliminary data.</text>
</comment>
<name>A0AAD6ZWB8_9AGAR</name>
<reference evidence="1" key="1">
    <citation type="submission" date="2023-03" db="EMBL/GenBank/DDBJ databases">
        <title>Massive genome expansion in bonnet fungi (Mycena s.s.) driven by repeated elements and novel gene families across ecological guilds.</title>
        <authorList>
            <consortium name="Lawrence Berkeley National Laboratory"/>
            <person name="Harder C.B."/>
            <person name="Miyauchi S."/>
            <person name="Viragh M."/>
            <person name="Kuo A."/>
            <person name="Thoen E."/>
            <person name="Andreopoulos B."/>
            <person name="Lu D."/>
            <person name="Skrede I."/>
            <person name="Drula E."/>
            <person name="Henrissat B."/>
            <person name="Morin E."/>
            <person name="Kohler A."/>
            <person name="Barry K."/>
            <person name="LaButti K."/>
            <person name="Morin E."/>
            <person name="Salamov A."/>
            <person name="Lipzen A."/>
            <person name="Mereny Z."/>
            <person name="Hegedus B."/>
            <person name="Baldrian P."/>
            <person name="Stursova M."/>
            <person name="Weitz H."/>
            <person name="Taylor A."/>
            <person name="Grigoriev I.V."/>
            <person name="Nagy L.G."/>
            <person name="Martin F."/>
            <person name="Kauserud H."/>
        </authorList>
    </citation>
    <scope>NUCLEOTIDE SEQUENCE</scope>
    <source>
        <strain evidence="1">CBHHK002</strain>
    </source>
</reference>
<proteinExistence type="predicted"/>
<organism evidence="1 2">
    <name type="scientific">Mycena albidolilacea</name>
    <dbReference type="NCBI Taxonomy" id="1033008"/>
    <lineage>
        <taxon>Eukaryota</taxon>
        <taxon>Fungi</taxon>
        <taxon>Dikarya</taxon>
        <taxon>Basidiomycota</taxon>
        <taxon>Agaricomycotina</taxon>
        <taxon>Agaricomycetes</taxon>
        <taxon>Agaricomycetidae</taxon>
        <taxon>Agaricales</taxon>
        <taxon>Marasmiineae</taxon>
        <taxon>Mycenaceae</taxon>
        <taxon>Mycena</taxon>
    </lineage>
</organism>
<evidence type="ECO:0000313" key="2">
    <source>
        <dbReference type="Proteomes" id="UP001218218"/>
    </source>
</evidence>
<protein>
    <submittedName>
        <fullName evidence="1">Uncharacterized protein</fullName>
    </submittedName>
</protein>
<sequence>MNIWFDLVPVLAEALMRGCAKAAWAACGFYAVECSRLLIRHQHHGHSRTAAVEKPKNDVKMLHIIVVTPVWTVNEGQNDDVGINGKLRPTAEDGSVRMYSADFGGVRL</sequence>